<feature type="region of interest" description="Disordered" evidence="1">
    <location>
        <begin position="1"/>
        <end position="24"/>
    </location>
</feature>
<proteinExistence type="predicted"/>
<accession>A0A0J1B6R7</accession>
<sequence>MNDTKRWESRRHLLPNQPVHPATPAHHVTPMGLIAIECILHPSSLIHQSSILSITHHSLIAARPRHLHAQLGKAKDPRRCRLNLTRGCGVSTMGEVEVLHRVGRDQAIVRRLTSKDPSNRTAITRSRSTDLQRLPPSPIATSEISRRVAS</sequence>
<feature type="compositionally biased region" description="Polar residues" evidence="1">
    <location>
        <begin position="119"/>
        <end position="131"/>
    </location>
</feature>
<dbReference type="Proteomes" id="UP000053611">
    <property type="component" value="Unassembled WGS sequence"/>
</dbReference>
<feature type="region of interest" description="Disordered" evidence="1">
    <location>
        <begin position="114"/>
        <end position="150"/>
    </location>
</feature>
<evidence type="ECO:0000313" key="3">
    <source>
        <dbReference type="Proteomes" id="UP000053611"/>
    </source>
</evidence>
<dbReference type="EMBL" id="KQ087195">
    <property type="protein sequence ID" value="KLT43404.1"/>
    <property type="molecule type" value="Genomic_DNA"/>
</dbReference>
<reference evidence="2 3" key="1">
    <citation type="submission" date="2015-03" db="EMBL/GenBank/DDBJ databases">
        <title>Genomics and transcriptomics of the oil-accumulating basidiomycete yeast T. oleaginosus allow insights into substrate utilization and the diverse evolutionary trajectories of mating systems in fungi.</title>
        <authorList>
            <consortium name="DOE Joint Genome Institute"/>
            <person name="Kourist R."/>
            <person name="Kracht O."/>
            <person name="Bracharz F."/>
            <person name="Lipzen A."/>
            <person name="Nolan M."/>
            <person name="Ohm R."/>
            <person name="Grigoriev I."/>
            <person name="Sun S."/>
            <person name="Heitman J."/>
            <person name="Bruck T."/>
            <person name="Nowrousian M."/>
        </authorList>
    </citation>
    <scope>NUCLEOTIDE SEQUENCE [LARGE SCALE GENOMIC DNA]</scope>
    <source>
        <strain evidence="2 3">IBC0246</strain>
    </source>
</reference>
<keyword evidence="3" id="KW-1185">Reference proteome</keyword>
<protein>
    <submittedName>
        <fullName evidence="2">Uncharacterized protein</fullName>
    </submittedName>
</protein>
<dbReference type="AlphaFoldDB" id="A0A0J1B6R7"/>
<feature type="compositionally biased region" description="Basic and acidic residues" evidence="1">
    <location>
        <begin position="1"/>
        <end position="11"/>
    </location>
</feature>
<dbReference type="GeneID" id="28987829"/>
<evidence type="ECO:0000256" key="1">
    <source>
        <dbReference type="SAM" id="MobiDB-lite"/>
    </source>
</evidence>
<organism evidence="2 3">
    <name type="scientific">Cutaneotrichosporon oleaginosum</name>
    <dbReference type="NCBI Taxonomy" id="879819"/>
    <lineage>
        <taxon>Eukaryota</taxon>
        <taxon>Fungi</taxon>
        <taxon>Dikarya</taxon>
        <taxon>Basidiomycota</taxon>
        <taxon>Agaricomycotina</taxon>
        <taxon>Tremellomycetes</taxon>
        <taxon>Trichosporonales</taxon>
        <taxon>Trichosporonaceae</taxon>
        <taxon>Cutaneotrichosporon</taxon>
    </lineage>
</organism>
<evidence type="ECO:0000313" key="2">
    <source>
        <dbReference type="EMBL" id="KLT43404.1"/>
    </source>
</evidence>
<gene>
    <name evidence="2" type="ORF">CC85DRAFT_52118</name>
</gene>
<name>A0A0J1B6R7_9TREE</name>
<dbReference type="RefSeq" id="XP_018279895.1">
    <property type="nucleotide sequence ID" value="XM_018427226.1"/>
</dbReference>